<dbReference type="Proteomes" id="UP000483379">
    <property type="component" value="Unassembled WGS sequence"/>
</dbReference>
<evidence type="ECO:0000256" key="6">
    <source>
        <dbReference type="SAM" id="Phobius"/>
    </source>
</evidence>
<dbReference type="PANTHER" id="PTHR38459:SF1">
    <property type="entry name" value="PROPHAGE BACTOPRENOL-LINKED GLUCOSE TRANSLOCASE HOMOLOG"/>
    <property type="match status" value="1"/>
</dbReference>
<keyword evidence="5 6" id="KW-0472">Membrane</keyword>
<keyword evidence="3 6" id="KW-0812">Transmembrane</keyword>
<dbReference type="EMBL" id="JAAIJQ010000045">
    <property type="protein sequence ID" value="NEV63257.1"/>
    <property type="molecule type" value="Genomic_DNA"/>
</dbReference>
<sequence>MSSLISRRLPKELVLFIVFSGSAAIANLTTGYVLYSVLGLSQGWHYALSVALAFLVGMGVSFSLNRRYTFRRAGRRLHDELRTFLIVSLVGLVLTVAVSSELRDSLLPALLARLPSGASLGQINIEVLAHVGAVGIVAGYSFLAHKFLSFGHGIRQALLRWARRPS</sequence>
<dbReference type="InterPro" id="IPR007267">
    <property type="entry name" value="GtrA_DPMS_TM"/>
</dbReference>
<name>A0A6M0K3R7_9GAMM</name>
<comment type="subcellular location">
    <subcellularLocation>
        <location evidence="1">Membrane</location>
        <topology evidence="1">Multi-pass membrane protein</topology>
    </subcellularLocation>
</comment>
<evidence type="ECO:0000313" key="8">
    <source>
        <dbReference type="EMBL" id="NEV63257.1"/>
    </source>
</evidence>
<dbReference type="AlphaFoldDB" id="A0A6M0K3R7"/>
<keyword evidence="9" id="KW-1185">Reference proteome</keyword>
<dbReference type="InterPro" id="IPR051401">
    <property type="entry name" value="GtrA_CellWall_Glycosyl"/>
</dbReference>
<comment type="caution">
    <text evidence="8">The sequence shown here is derived from an EMBL/GenBank/DDBJ whole genome shotgun (WGS) entry which is preliminary data.</text>
</comment>
<evidence type="ECO:0000256" key="4">
    <source>
        <dbReference type="ARBA" id="ARBA00022989"/>
    </source>
</evidence>
<keyword evidence="4 6" id="KW-1133">Transmembrane helix</keyword>
<dbReference type="GO" id="GO:0005886">
    <property type="term" value="C:plasma membrane"/>
    <property type="evidence" value="ECO:0007669"/>
    <property type="project" value="TreeGrafter"/>
</dbReference>
<evidence type="ECO:0000313" key="9">
    <source>
        <dbReference type="Proteomes" id="UP000483379"/>
    </source>
</evidence>
<evidence type="ECO:0000259" key="7">
    <source>
        <dbReference type="Pfam" id="PF04138"/>
    </source>
</evidence>
<dbReference type="GO" id="GO:0000271">
    <property type="term" value="P:polysaccharide biosynthetic process"/>
    <property type="evidence" value="ECO:0007669"/>
    <property type="project" value="InterPro"/>
</dbReference>
<feature type="domain" description="GtrA/DPMS transmembrane" evidence="7">
    <location>
        <begin position="16"/>
        <end position="150"/>
    </location>
</feature>
<evidence type="ECO:0000256" key="5">
    <source>
        <dbReference type="ARBA" id="ARBA00023136"/>
    </source>
</evidence>
<gene>
    <name evidence="8" type="ORF">G3446_15405</name>
</gene>
<dbReference type="RefSeq" id="WP_164453720.1">
    <property type="nucleotide sequence ID" value="NZ_JAAIJQ010000045.1"/>
</dbReference>
<comment type="similarity">
    <text evidence="2">Belongs to the GtrA family.</text>
</comment>
<feature type="transmembrane region" description="Helical" evidence="6">
    <location>
        <begin position="44"/>
        <end position="64"/>
    </location>
</feature>
<reference evidence="8 9" key="1">
    <citation type="submission" date="2020-02" db="EMBL/GenBank/DDBJ databases">
        <title>Genome sequences of Thiorhodococcus mannitoliphagus and Thiorhodococcus minor, purple sulfur photosynthetic bacteria in the gammaproteobacterial family, Chromatiaceae.</title>
        <authorList>
            <person name="Aviles F.A."/>
            <person name="Meyer T.E."/>
            <person name="Kyndt J.A."/>
        </authorList>
    </citation>
    <scope>NUCLEOTIDE SEQUENCE [LARGE SCALE GENOMIC DNA]</scope>
    <source>
        <strain evidence="8 9">DSM 11518</strain>
    </source>
</reference>
<organism evidence="8 9">
    <name type="scientific">Thiorhodococcus minor</name>
    <dbReference type="NCBI Taxonomy" id="57489"/>
    <lineage>
        <taxon>Bacteria</taxon>
        <taxon>Pseudomonadati</taxon>
        <taxon>Pseudomonadota</taxon>
        <taxon>Gammaproteobacteria</taxon>
        <taxon>Chromatiales</taxon>
        <taxon>Chromatiaceae</taxon>
        <taxon>Thiorhodococcus</taxon>
    </lineage>
</organism>
<evidence type="ECO:0000256" key="2">
    <source>
        <dbReference type="ARBA" id="ARBA00009399"/>
    </source>
</evidence>
<evidence type="ECO:0000256" key="1">
    <source>
        <dbReference type="ARBA" id="ARBA00004141"/>
    </source>
</evidence>
<feature type="transmembrane region" description="Helical" evidence="6">
    <location>
        <begin position="123"/>
        <end position="143"/>
    </location>
</feature>
<dbReference type="PANTHER" id="PTHR38459">
    <property type="entry name" value="PROPHAGE BACTOPRENOL-LINKED GLUCOSE TRANSLOCASE HOMOLOG"/>
    <property type="match status" value="1"/>
</dbReference>
<protein>
    <submittedName>
        <fullName evidence="8">GtrA family protein</fullName>
    </submittedName>
</protein>
<dbReference type="Pfam" id="PF04138">
    <property type="entry name" value="GtrA_DPMS_TM"/>
    <property type="match status" value="1"/>
</dbReference>
<accession>A0A6M0K3R7</accession>
<feature type="transmembrane region" description="Helical" evidence="6">
    <location>
        <begin position="12"/>
        <end position="38"/>
    </location>
</feature>
<feature type="transmembrane region" description="Helical" evidence="6">
    <location>
        <begin position="84"/>
        <end position="103"/>
    </location>
</feature>
<proteinExistence type="inferred from homology"/>
<evidence type="ECO:0000256" key="3">
    <source>
        <dbReference type="ARBA" id="ARBA00022692"/>
    </source>
</evidence>